<organism evidence="1 2">
    <name type="scientific">Caerostris extrusa</name>
    <name type="common">Bark spider</name>
    <name type="synonym">Caerostris bankana</name>
    <dbReference type="NCBI Taxonomy" id="172846"/>
    <lineage>
        <taxon>Eukaryota</taxon>
        <taxon>Metazoa</taxon>
        <taxon>Ecdysozoa</taxon>
        <taxon>Arthropoda</taxon>
        <taxon>Chelicerata</taxon>
        <taxon>Arachnida</taxon>
        <taxon>Araneae</taxon>
        <taxon>Araneomorphae</taxon>
        <taxon>Entelegynae</taxon>
        <taxon>Araneoidea</taxon>
        <taxon>Araneidae</taxon>
        <taxon>Caerostris</taxon>
    </lineage>
</organism>
<sequence length="107" mass="12325">MQRNRSIKIHTLQKPQIHRNSSEHLHVECGNTEPNKGIWIYRDKQEKKKAHPHNPISIRSEKLFRTPIPFCCVRSMNIHRCVSRSAVGGFCEGFPLTKSLGTNFCSV</sequence>
<reference evidence="1 2" key="1">
    <citation type="submission" date="2021-06" db="EMBL/GenBank/DDBJ databases">
        <title>Caerostris extrusa draft genome.</title>
        <authorList>
            <person name="Kono N."/>
            <person name="Arakawa K."/>
        </authorList>
    </citation>
    <scope>NUCLEOTIDE SEQUENCE [LARGE SCALE GENOMIC DNA]</scope>
</reference>
<evidence type="ECO:0000313" key="2">
    <source>
        <dbReference type="Proteomes" id="UP001054945"/>
    </source>
</evidence>
<name>A0AAV4UJN8_CAEEX</name>
<dbReference type="EMBL" id="BPLR01012992">
    <property type="protein sequence ID" value="GIY57920.1"/>
    <property type="molecule type" value="Genomic_DNA"/>
</dbReference>
<proteinExistence type="predicted"/>
<comment type="caution">
    <text evidence="1">The sequence shown here is derived from an EMBL/GenBank/DDBJ whole genome shotgun (WGS) entry which is preliminary data.</text>
</comment>
<dbReference type="AlphaFoldDB" id="A0AAV4UJN8"/>
<dbReference type="Proteomes" id="UP001054945">
    <property type="component" value="Unassembled WGS sequence"/>
</dbReference>
<protein>
    <submittedName>
        <fullName evidence="1">Uncharacterized protein</fullName>
    </submittedName>
</protein>
<evidence type="ECO:0000313" key="1">
    <source>
        <dbReference type="EMBL" id="GIY57920.1"/>
    </source>
</evidence>
<keyword evidence="2" id="KW-1185">Reference proteome</keyword>
<accession>A0AAV4UJN8</accession>
<gene>
    <name evidence="1" type="ORF">CEXT_500521</name>
</gene>